<keyword evidence="9" id="KW-1185">Reference proteome</keyword>
<evidence type="ECO:0000256" key="5">
    <source>
        <dbReference type="ARBA" id="ARBA00023136"/>
    </source>
</evidence>
<keyword evidence="2" id="KW-1003">Cell membrane</keyword>
<keyword evidence="3 7" id="KW-0812">Transmembrane</keyword>
<evidence type="ECO:0000313" key="9">
    <source>
        <dbReference type="Proteomes" id="UP001139308"/>
    </source>
</evidence>
<feature type="region of interest" description="Disordered" evidence="6">
    <location>
        <begin position="471"/>
        <end position="493"/>
    </location>
</feature>
<evidence type="ECO:0000256" key="2">
    <source>
        <dbReference type="ARBA" id="ARBA00022475"/>
    </source>
</evidence>
<protein>
    <submittedName>
        <fullName evidence="8">YihY/virulence factor BrkB family protein</fullName>
    </submittedName>
</protein>
<dbReference type="PANTHER" id="PTHR30213">
    <property type="entry name" value="INNER MEMBRANE PROTEIN YHJD"/>
    <property type="match status" value="1"/>
</dbReference>
<keyword evidence="4 7" id="KW-1133">Transmembrane helix</keyword>
<feature type="compositionally biased region" description="Low complexity" evidence="6">
    <location>
        <begin position="359"/>
        <end position="375"/>
    </location>
</feature>
<evidence type="ECO:0000256" key="3">
    <source>
        <dbReference type="ARBA" id="ARBA00022692"/>
    </source>
</evidence>
<evidence type="ECO:0000256" key="4">
    <source>
        <dbReference type="ARBA" id="ARBA00022989"/>
    </source>
</evidence>
<dbReference type="GO" id="GO:0005886">
    <property type="term" value="C:plasma membrane"/>
    <property type="evidence" value="ECO:0007669"/>
    <property type="project" value="UniProtKB-SubCell"/>
</dbReference>
<dbReference type="InterPro" id="IPR017039">
    <property type="entry name" value="Virul_fac_BrkB"/>
</dbReference>
<dbReference type="AlphaFoldDB" id="A0A9X1RLG7"/>
<reference evidence="8" key="1">
    <citation type="submission" date="2022-01" db="EMBL/GenBank/DDBJ databases">
        <title>Genome sequence and assembly of Parabukholderia sp. RG36.</title>
        <authorList>
            <person name="Chhetri G."/>
        </authorList>
    </citation>
    <scope>NUCLEOTIDE SEQUENCE</scope>
    <source>
        <strain evidence="8">RG36</strain>
    </source>
</reference>
<evidence type="ECO:0000256" key="1">
    <source>
        <dbReference type="ARBA" id="ARBA00004651"/>
    </source>
</evidence>
<comment type="subcellular location">
    <subcellularLocation>
        <location evidence="1">Cell membrane</location>
        <topology evidence="1">Multi-pass membrane protein</topology>
    </subcellularLocation>
</comment>
<dbReference type="EMBL" id="JAKLJA010000004">
    <property type="protein sequence ID" value="MCG5073305.1"/>
    <property type="molecule type" value="Genomic_DNA"/>
</dbReference>
<feature type="transmembrane region" description="Helical" evidence="7">
    <location>
        <begin position="164"/>
        <end position="191"/>
    </location>
</feature>
<feature type="region of interest" description="Disordered" evidence="6">
    <location>
        <begin position="1"/>
        <end position="21"/>
    </location>
</feature>
<feature type="region of interest" description="Disordered" evidence="6">
    <location>
        <begin position="348"/>
        <end position="384"/>
    </location>
</feature>
<comment type="caution">
    <text evidence="8">The sequence shown here is derived from an EMBL/GenBank/DDBJ whole genome shotgun (WGS) entry which is preliminary data.</text>
</comment>
<dbReference type="PANTHER" id="PTHR30213:SF1">
    <property type="entry name" value="INNER MEMBRANE PROTEIN YHJD"/>
    <property type="match status" value="1"/>
</dbReference>
<gene>
    <name evidence="8" type="ORF">L5014_07990</name>
</gene>
<dbReference type="Proteomes" id="UP001139308">
    <property type="component" value="Unassembled WGS sequence"/>
</dbReference>
<dbReference type="Pfam" id="PF03631">
    <property type="entry name" value="Virul_fac_BrkB"/>
    <property type="match status" value="1"/>
</dbReference>
<dbReference type="NCBIfam" id="TIGR00765">
    <property type="entry name" value="yihY_not_rbn"/>
    <property type="match status" value="1"/>
</dbReference>
<name>A0A9X1RLG7_9BURK</name>
<feature type="transmembrane region" description="Helical" evidence="7">
    <location>
        <begin position="51"/>
        <end position="74"/>
    </location>
</feature>
<accession>A0A9X1RLG7</accession>
<feature type="compositionally biased region" description="Basic and acidic residues" evidence="6">
    <location>
        <begin position="1"/>
        <end position="10"/>
    </location>
</feature>
<feature type="transmembrane region" description="Helical" evidence="7">
    <location>
        <begin position="203"/>
        <end position="224"/>
    </location>
</feature>
<feature type="transmembrane region" description="Helical" evidence="7">
    <location>
        <begin position="115"/>
        <end position="143"/>
    </location>
</feature>
<evidence type="ECO:0000313" key="8">
    <source>
        <dbReference type="EMBL" id="MCG5073305.1"/>
    </source>
</evidence>
<evidence type="ECO:0000256" key="7">
    <source>
        <dbReference type="SAM" id="Phobius"/>
    </source>
</evidence>
<proteinExistence type="predicted"/>
<feature type="transmembrane region" description="Helical" evidence="7">
    <location>
        <begin position="236"/>
        <end position="258"/>
    </location>
</feature>
<evidence type="ECO:0000256" key="6">
    <source>
        <dbReference type="SAM" id="MobiDB-lite"/>
    </source>
</evidence>
<sequence>MKQATPERRTHNMATRSSVRLESAARKEASWVVGACQQFIAHRCPSLAASIAFYSAFSLAPTLVMVIAVAGWFLGADAARGELYRQVHNVLGNDAAAGITTIVENAHRAGGTGSIAAVISLAMLAIGASATFSSLNSALDIVWPPEGQRSSSVLALVRVRLISFGLVLGVAFLLIVSLVLDAAITFVGRWLWGDSPYLMIGNIVQLALGLVVLAIAFAALLRFLPDALVHWRDAMVGGIVSAVLFSVGKKLFALYLAHAGMATAFGAAGSLAVLLMWLYFSAAVLLLGAEFSAARARLHDPRGAWGFLKETPPGSRAKLASVLAASTIAPMRETAAGALPAHTVPIGNPGASGATGPRAAGNGAPPSYAAAGAAPNPVPQTKAGDAPLPAIDQVRAKGGAFARLGAASRQICRSIVNTEKSATYAAAVTLVRAGRTVAAADRYVKRHPWRSVALVASAALAVTTAAGRCAGARDKRRTPAAVATDDSRRAPPN</sequence>
<keyword evidence="5 7" id="KW-0472">Membrane</keyword>
<feature type="transmembrane region" description="Helical" evidence="7">
    <location>
        <begin position="264"/>
        <end position="287"/>
    </location>
</feature>
<organism evidence="8 9">
    <name type="scientific">Paraburkholderia tagetis</name>
    <dbReference type="NCBI Taxonomy" id="2913261"/>
    <lineage>
        <taxon>Bacteria</taxon>
        <taxon>Pseudomonadati</taxon>
        <taxon>Pseudomonadota</taxon>
        <taxon>Betaproteobacteria</taxon>
        <taxon>Burkholderiales</taxon>
        <taxon>Burkholderiaceae</taxon>
        <taxon>Paraburkholderia</taxon>
    </lineage>
</organism>